<dbReference type="Proteomes" id="UP000325433">
    <property type="component" value="Unassembled WGS sequence"/>
</dbReference>
<evidence type="ECO:0008006" key="4">
    <source>
        <dbReference type="Google" id="ProtNLM"/>
    </source>
</evidence>
<reference evidence="3" key="1">
    <citation type="submission" date="2019-04" db="EMBL/GenBank/DDBJ databases">
        <title>Friends and foes A comparative genomics studyof 23 Aspergillus species from section Flavi.</title>
        <authorList>
            <consortium name="DOE Joint Genome Institute"/>
            <person name="Kjaerbolling I."/>
            <person name="Vesth T."/>
            <person name="Frisvad J.C."/>
            <person name="Nybo J.L."/>
            <person name="Theobald S."/>
            <person name="Kildgaard S."/>
            <person name="Isbrandt T."/>
            <person name="Kuo A."/>
            <person name="Sato A."/>
            <person name="Lyhne E.K."/>
            <person name="Kogle M.E."/>
            <person name="Wiebenga A."/>
            <person name="Kun R.S."/>
            <person name="Lubbers R.J."/>
            <person name="Makela M.R."/>
            <person name="Barry K."/>
            <person name="Chovatia M."/>
            <person name="Clum A."/>
            <person name="Daum C."/>
            <person name="Haridas S."/>
            <person name="He G."/>
            <person name="LaButti K."/>
            <person name="Lipzen A."/>
            <person name="Mondo S."/>
            <person name="Riley R."/>
            <person name="Salamov A."/>
            <person name="Simmons B.A."/>
            <person name="Magnuson J.K."/>
            <person name="Henrissat B."/>
            <person name="Mortensen U.H."/>
            <person name="Larsen T.O."/>
            <person name="Devries R.P."/>
            <person name="Grigoriev I.V."/>
            <person name="Machida M."/>
            <person name="Baker S.E."/>
            <person name="Andersen M.R."/>
        </authorList>
    </citation>
    <scope>NUCLEOTIDE SEQUENCE [LARGE SCALE GENOMIC DNA]</scope>
    <source>
        <strain evidence="3">CBS 130015</strain>
    </source>
</reference>
<sequence>MNHDDESYLPMLIDPKKPVHLTASFLFSIFIINSIHILCVESRKVSSISFFFLFGKAHCRRSAAKRLCW</sequence>
<keyword evidence="3" id="KW-1185">Reference proteome</keyword>
<protein>
    <recommendedName>
        <fullName evidence="4">Transmembrane protein</fullName>
    </recommendedName>
</protein>
<proteinExistence type="predicted"/>
<organism evidence="2 3">
    <name type="scientific">Aspergillus transmontanensis</name>
    <dbReference type="NCBI Taxonomy" id="1034304"/>
    <lineage>
        <taxon>Eukaryota</taxon>
        <taxon>Fungi</taxon>
        <taxon>Dikarya</taxon>
        <taxon>Ascomycota</taxon>
        <taxon>Pezizomycotina</taxon>
        <taxon>Eurotiomycetes</taxon>
        <taxon>Eurotiomycetidae</taxon>
        <taxon>Eurotiales</taxon>
        <taxon>Aspergillaceae</taxon>
        <taxon>Aspergillus</taxon>
        <taxon>Aspergillus subgen. Circumdati</taxon>
    </lineage>
</organism>
<dbReference type="AlphaFoldDB" id="A0A5N6WCK2"/>
<evidence type="ECO:0000256" key="1">
    <source>
        <dbReference type="SAM" id="Phobius"/>
    </source>
</evidence>
<keyword evidence="1" id="KW-0472">Membrane</keyword>
<gene>
    <name evidence="2" type="ORF">BDV41DRAFT_523286</name>
</gene>
<evidence type="ECO:0000313" key="2">
    <source>
        <dbReference type="EMBL" id="KAE8318587.1"/>
    </source>
</evidence>
<accession>A0A5N6WCK2</accession>
<feature type="transmembrane region" description="Helical" evidence="1">
    <location>
        <begin position="20"/>
        <end position="40"/>
    </location>
</feature>
<dbReference type="EMBL" id="ML738297">
    <property type="protein sequence ID" value="KAE8318587.1"/>
    <property type="molecule type" value="Genomic_DNA"/>
</dbReference>
<name>A0A5N6WCK2_9EURO</name>
<keyword evidence="1" id="KW-0812">Transmembrane</keyword>
<keyword evidence="1" id="KW-1133">Transmembrane helix</keyword>
<evidence type="ECO:0000313" key="3">
    <source>
        <dbReference type="Proteomes" id="UP000325433"/>
    </source>
</evidence>